<proteinExistence type="inferred from homology"/>
<dbReference type="GO" id="GO:0003677">
    <property type="term" value="F:DNA binding"/>
    <property type="evidence" value="ECO:0007669"/>
    <property type="project" value="UniProtKB-UniRule"/>
</dbReference>
<evidence type="ECO:0000256" key="10">
    <source>
        <dbReference type="PIRNR" id="PIRNR000804"/>
    </source>
</evidence>
<dbReference type="Proteomes" id="UP000003011">
    <property type="component" value="Unassembled WGS sequence"/>
</dbReference>
<sequence length="370" mass="42017">MKLNFEREKLLNALSVVSKAIPGRTTNDILECALFNITDEGIIISANNNELGIETKIDGISHGFGKAAIDLKLMLDIVRKLDFPDGRINIKIDDENFITTISSGKSVFKIQARNGEEFNYLPDININNSVSISQFALKEVIKQTVFAANVNDTNKMTGGELIELDENMLKFVALDGYRVSIRHIMLNEGFKNDKCVIPAKNLIEIGRIIEGDSEKKITIYFSDNHVMFKYDTTSVISRIMTGEYFDLKYMLSSDYETKVRLSRLSLLNSIDRALVFIRENNNKPLIFEISDETLKLRMESIYGSMNDEIECDKSGNNIMIAFNPKYFIDALKAVDDEFVDIYMTNSRSPCFIRDANGMYIYLILPVNFVA</sequence>
<accession>G5GKD5</accession>
<evidence type="ECO:0000256" key="7">
    <source>
        <dbReference type="ARBA" id="ARBA00022705"/>
    </source>
</evidence>
<evidence type="ECO:0000256" key="8">
    <source>
        <dbReference type="ARBA" id="ARBA00022932"/>
    </source>
</evidence>
<feature type="domain" description="DNA polymerase III beta sliding clamp C-terminal" evidence="13">
    <location>
        <begin position="253"/>
        <end position="365"/>
    </location>
</feature>
<dbReference type="OrthoDB" id="8421503at2"/>
<dbReference type="SUPFAM" id="SSF55979">
    <property type="entry name" value="DNA clamp"/>
    <property type="match status" value="3"/>
</dbReference>
<evidence type="ECO:0000256" key="3">
    <source>
        <dbReference type="ARBA" id="ARBA00021035"/>
    </source>
</evidence>
<dbReference type="AlphaFoldDB" id="G5GKD5"/>
<dbReference type="RefSeq" id="WP_005541903.1">
    <property type="nucleotide sequence ID" value="NZ_JH378838.1"/>
</dbReference>
<evidence type="ECO:0000256" key="4">
    <source>
        <dbReference type="ARBA" id="ARBA00022490"/>
    </source>
</evidence>
<evidence type="ECO:0000259" key="13">
    <source>
        <dbReference type="Pfam" id="PF02768"/>
    </source>
</evidence>
<dbReference type="SMART" id="SM00480">
    <property type="entry name" value="POL3Bc"/>
    <property type="match status" value="1"/>
</dbReference>
<evidence type="ECO:0000256" key="2">
    <source>
        <dbReference type="ARBA" id="ARBA00010752"/>
    </source>
</evidence>
<dbReference type="PANTHER" id="PTHR30478">
    <property type="entry name" value="DNA POLYMERASE III SUBUNIT BETA"/>
    <property type="match status" value="1"/>
</dbReference>
<dbReference type="GO" id="GO:0009360">
    <property type="term" value="C:DNA polymerase III complex"/>
    <property type="evidence" value="ECO:0007669"/>
    <property type="project" value="InterPro"/>
</dbReference>
<keyword evidence="6 10" id="KW-0548">Nucleotidyltransferase</keyword>
<reference evidence="14 15" key="1">
    <citation type="submission" date="2011-08" db="EMBL/GenBank/DDBJ databases">
        <title>The Genome Sequence of Johnsonella ignava ATCC 51276.</title>
        <authorList>
            <consortium name="The Broad Institute Genome Sequencing Platform"/>
            <person name="Earl A."/>
            <person name="Ward D."/>
            <person name="Feldgarden M."/>
            <person name="Gevers D."/>
            <person name="Izard J."/>
            <person name="Blanton J.M."/>
            <person name="Baranova O.V."/>
            <person name="Dewhirst F.E."/>
            <person name="Young S.K."/>
            <person name="Zeng Q."/>
            <person name="Gargeya S."/>
            <person name="Fitzgerald M."/>
            <person name="Haas B."/>
            <person name="Abouelleil A."/>
            <person name="Alvarado L."/>
            <person name="Arachchi H.M."/>
            <person name="Berlin A."/>
            <person name="Brown A."/>
            <person name="Chapman S.B."/>
            <person name="Chen Z."/>
            <person name="Dunbar C."/>
            <person name="Freedman E."/>
            <person name="Gearin G."/>
            <person name="Gellesch M."/>
            <person name="Goldberg J."/>
            <person name="Griggs A."/>
            <person name="Gujja S."/>
            <person name="Heiman D."/>
            <person name="Howarth C."/>
            <person name="Larson L."/>
            <person name="Lui A."/>
            <person name="MacDonald P.J.P."/>
            <person name="Montmayeur A."/>
            <person name="Murphy C."/>
            <person name="Neiman D."/>
            <person name="Pearson M."/>
            <person name="Priest M."/>
            <person name="Roberts A."/>
            <person name="Saif S."/>
            <person name="Shea T."/>
            <person name="Shenoy N."/>
            <person name="Sisk P."/>
            <person name="Stolte C."/>
            <person name="Sykes S."/>
            <person name="Wortman J."/>
            <person name="Nusbaum C."/>
            <person name="Birren B."/>
        </authorList>
    </citation>
    <scope>NUCLEOTIDE SEQUENCE [LARGE SCALE GENOMIC DNA]</scope>
    <source>
        <strain evidence="14 15">ATCC 51276</strain>
    </source>
</reference>
<evidence type="ECO:0000256" key="5">
    <source>
        <dbReference type="ARBA" id="ARBA00022679"/>
    </source>
</evidence>
<dbReference type="InterPro" id="IPR046938">
    <property type="entry name" value="DNA_clamp_sf"/>
</dbReference>
<dbReference type="InterPro" id="IPR001001">
    <property type="entry name" value="DNA_polIII_beta"/>
</dbReference>
<keyword evidence="7 10" id="KW-0235">DNA replication</keyword>
<dbReference type="InterPro" id="IPR022635">
    <property type="entry name" value="DNA_polIII_beta_C"/>
</dbReference>
<evidence type="ECO:0000313" key="14">
    <source>
        <dbReference type="EMBL" id="EHI54825.1"/>
    </source>
</evidence>
<dbReference type="PIRSF" id="PIRSF000804">
    <property type="entry name" value="DNA_pol_III_b"/>
    <property type="match status" value="1"/>
</dbReference>
<dbReference type="Pfam" id="PF02768">
    <property type="entry name" value="DNA_pol3_beta_3"/>
    <property type="match status" value="1"/>
</dbReference>
<keyword evidence="4 10" id="KW-0963">Cytoplasm</keyword>
<name>G5GKD5_9FIRM</name>
<dbReference type="NCBIfam" id="TIGR00663">
    <property type="entry name" value="dnan"/>
    <property type="match status" value="1"/>
</dbReference>
<evidence type="ECO:0000259" key="12">
    <source>
        <dbReference type="Pfam" id="PF02767"/>
    </source>
</evidence>
<keyword evidence="5 10" id="KW-0808">Transferase</keyword>
<dbReference type="eggNOG" id="COG0592">
    <property type="taxonomic scope" value="Bacteria"/>
</dbReference>
<dbReference type="EMBL" id="ACZL01000037">
    <property type="protein sequence ID" value="EHI54825.1"/>
    <property type="molecule type" value="Genomic_DNA"/>
</dbReference>
<dbReference type="InterPro" id="IPR022637">
    <property type="entry name" value="DNA_polIII_beta_cen"/>
</dbReference>
<dbReference type="PATRIC" id="fig|679200.3.peg.2135"/>
<protein>
    <recommendedName>
        <fullName evidence="3 10">Beta sliding clamp</fullName>
    </recommendedName>
</protein>
<dbReference type="Gene3D" id="3.10.150.10">
    <property type="entry name" value="DNA Polymerase III, subunit A, domain 2"/>
    <property type="match status" value="2"/>
</dbReference>
<keyword evidence="8 10" id="KW-0239">DNA-directed DNA polymerase</keyword>
<dbReference type="GO" id="GO:0005737">
    <property type="term" value="C:cytoplasm"/>
    <property type="evidence" value="ECO:0007669"/>
    <property type="project" value="UniProtKB-SubCell"/>
</dbReference>
<evidence type="ECO:0000313" key="15">
    <source>
        <dbReference type="Proteomes" id="UP000003011"/>
    </source>
</evidence>
<evidence type="ECO:0000256" key="6">
    <source>
        <dbReference type="ARBA" id="ARBA00022695"/>
    </source>
</evidence>
<dbReference type="GO" id="GO:0006271">
    <property type="term" value="P:DNA strand elongation involved in DNA replication"/>
    <property type="evidence" value="ECO:0007669"/>
    <property type="project" value="TreeGrafter"/>
</dbReference>
<dbReference type="InterPro" id="IPR022634">
    <property type="entry name" value="DNA_polIII_beta_N"/>
</dbReference>
<organism evidence="14 15">
    <name type="scientific">Johnsonella ignava ATCC 51276</name>
    <dbReference type="NCBI Taxonomy" id="679200"/>
    <lineage>
        <taxon>Bacteria</taxon>
        <taxon>Bacillati</taxon>
        <taxon>Bacillota</taxon>
        <taxon>Clostridia</taxon>
        <taxon>Lachnospirales</taxon>
        <taxon>Lachnospiraceae</taxon>
        <taxon>Johnsonella</taxon>
    </lineage>
</organism>
<comment type="subcellular location">
    <subcellularLocation>
        <location evidence="1 10">Cytoplasm</location>
    </subcellularLocation>
</comment>
<evidence type="ECO:0000256" key="1">
    <source>
        <dbReference type="ARBA" id="ARBA00004496"/>
    </source>
</evidence>
<dbReference type="GO" id="GO:0008408">
    <property type="term" value="F:3'-5' exonuclease activity"/>
    <property type="evidence" value="ECO:0007669"/>
    <property type="project" value="InterPro"/>
</dbReference>
<evidence type="ECO:0000256" key="9">
    <source>
        <dbReference type="ARBA" id="ARBA00023125"/>
    </source>
</evidence>
<dbReference type="HOGENOM" id="CLU_038149_2_1_9"/>
<gene>
    <name evidence="14" type="ORF">HMPREF9333_02026</name>
</gene>
<dbReference type="Pfam" id="PF02767">
    <property type="entry name" value="DNA_pol3_beta_2"/>
    <property type="match status" value="1"/>
</dbReference>
<evidence type="ECO:0000259" key="11">
    <source>
        <dbReference type="Pfam" id="PF00712"/>
    </source>
</evidence>
<keyword evidence="15" id="KW-1185">Reference proteome</keyword>
<dbReference type="PANTHER" id="PTHR30478:SF0">
    <property type="entry name" value="BETA SLIDING CLAMP"/>
    <property type="match status" value="1"/>
</dbReference>
<feature type="domain" description="DNA polymerase III beta sliding clamp central" evidence="12">
    <location>
        <begin position="132"/>
        <end position="244"/>
    </location>
</feature>
<feature type="domain" description="DNA polymerase III beta sliding clamp N-terminal" evidence="11">
    <location>
        <begin position="1"/>
        <end position="121"/>
    </location>
</feature>
<dbReference type="STRING" id="679200.HMPREF9333_02026"/>
<comment type="subunit">
    <text evidence="10">Forms a ring-shaped head-to-tail homodimer around DNA.</text>
</comment>
<keyword evidence="9" id="KW-0238">DNA-binding</keyword>
<comment type="function">
    <text evidence="10">Confers DNA tethering and processivity to DNA polymerases and other proteins. Acts as a clamp, forming a ring around DNA (a reaction catalyzed by the clamp-loading complex) which diffuses in an ATP-independent manner freely and bidirectionally along dsDNA. Initially characterized for its ability to contact the catalytic subunit of DNA polymerase III (Pol III), a complex, multichain enzyme responsible for most of the replicative synthesis in bacteria; Pol III exhibits 3'-5' exonuclease proofreading activity. The beta chain is required for initiation of replication as well as for processivity of DNA replication.</text>
</comment>
<dbReference type="GO" id="GO:0003887">
    <property type="term" value="F:DNA-directed DNA polymerase activity"/>
    <property type="evidence" value="ECO:0007669"/>
    <property type="project" value="UniProtKB-UniRule"/>
</dbReference>
<comment type="similarity">
    <text evidence="2 10">Belongs to the beta sliding clamp family.</text>
</comment>
<dbReference type="CDD" id="cd00140">
    <property type="entry name" value="beta_clamp"/>
    <property type="match status" value="1"/>
</dbReference>
<dbReference type="Pfam" id="PF00712">
    <property type="entry name" value="DNA_pol3_beta"/>
    <property type="match status" value="1"/>
</dbReference>
<comment type="caution">
    <text evidence="14">The sequence shown here is derived from an EMBL/GenBank/DDBJ whole genome shotgun (WGS) entry which is preliminary data.</text>
</comment>